<dbReference type="SMART" id="SM00220">
    <property type="entry name" value="S_TKc"/>
    <property type="match status" value="1"/>
</dbReference>
<evidence type="ECO:0000256" key="3">
    <source>
        <dbReference type="ARBA" id="ARBA00022679"/>
    </source>
</evidence>
<accession>A0A9C7UQ45</accession>
<dbReference type="PROSITE" id="PS00108">
    <property type="entry name" value="PROTEIN_KINASE_ST"/>
    <property type="match status" value="1"/>
</dbReference>
<dbReference type="InterPro" id="IPR011009">
    <property type="entry name" value="Kinase-like_dom_sf"/>
</dbReference>
<keyword evidence="12" id="KW-0732">Signal</keyword>
<evidence type="ECO:0000256" key="5">
    <source>
        <dbReference type="ARBA" id="ARBA00022777"/>
    </source>
</evidence>
<evidence type="ECO:0000256" key="4">
    <source>
        <dbReference type="ARBA" id="ARBA00022741"/>
    </source>
</evidence>
<feature type="domain" description="Protein kinase" evidence="13">
    <location>
        <begin position="548"/>
        <end position="842"/>
    </location>
</feature>
<keyword evidence="11" id="KW-0472">Membrane</keyword>
<keyword evidence="11" id="KW-0812">Transmembrane</keyword>
<organism evidence="14 15">
    <name type="scientific">Galdieria partita</name>
    <dbReference type="NCBI Taxonomy" id="83374"/>
    <lineage>
        <taxon>Eukaryota</taxon>
        <taxon>Rhodophyta</taxon>
        <taxon>Bangiophyceae</taxon>
        <taxon>Galdieriales</taxon>
        <taxon>Galdieriaceae</taxon>
        <taxon>Galdieria</taxon>
    </lineage>
</organism>
<dbReference type="SUPFAM" id="SSF56112">
    <property type="entry name" value="Protein kinase-like (PK-like)"/>
    <property type="match status" value="1"/>
</dbReference>
<evidence type="ECO:0000313" key="14">
    <source>
        <dbReference type="EMBL" id="GJQ11276.1"/>
    </source>
</evidence>
<dbReference type="PANTHER" id="PTHR44329:SF298">
    <property type="entry name" value="MIXED LINEAGE KINASE DOMAIN-LIKE PROTEIN"/>
    <property type="match status" value="1"/>
</dbReference>
<keyword evidence="5" id="KW-0418">Kinase</keyword>
<dbReference type="InterPro" id="IPR017441">
    <property type="entry name" value="Protein_kinase_ATP_BS"/>
</dbReference>
<dbReference type="InterPro" id="IPR000719">
    <property type="entry name" value="Prot_kinase_dom"/>
</dbReference>
<keyword evidence="3" id="KW-0808">Transferase</keyword>
<dbReference type="InterPro" id="IPR001245">
    <property type="entry name" value="Ser-Thr/Tyr_kinase_cat_dom"/>
</dbReference>
<dbReference type="PROSITE" id="PS00107">
    <property type="entry name" value="PROTEIN_KINASE_ATP"/>
    <property type="match status" value="1"/>
</dbReference>
<sequence length="915" mass="101386">MFCAFRSWSHSSSSAIHLFLIFLVVALLCFQVEGTFPQNTEQKQGRESRRPSLAEFRSNLEEEIDELWTTKSVDPSHYFLGMLPPLVSDMEYKAVRGLKTGPSPPSPLQFVSASSTPNPTATPNPSGPPVVHSTPSPSPGMAYLFIKILLRSFVTEEISKEIELNLADAANVPISNLSLTNLQAGPILTYVLQAERQLAPSLVQSLTFYVKSGQLAASINIGPIILVDNPIEFSESGQSVNESQVAPALRSTPLPTAGFHRVLYEIRFNNFTTNIFTAAINNDIEDVLAAQLSGMNVSDILLTNLFNCSGHPPYVLADYITVFPSNETNDAINKIYKFVNSGAMQNITHLDVIMIKMPKTMESLLQTSSSPQPVSAIIGGTVGGVIGVLIIIGLILFVFYLRKRGRKKFVREESDSTFEKFGGFPITPLPAWLGDSDSPGVDVSNGYHKFVGHSFFHTVHKIDEDLDTMHSSNGSWVAGMKWEGTTALDSERNLPNVNIVVGNGSNEKLDVLEKDLTLQRSSDFTSWSPNSTKDTKHDAPWEIPFEELTLMQCIGVGGFGIVYSGLWHGTDVAVKKLLDQDLTENQIEEFRAEAKMMARLRHPNIVLFLGATTCPPNLSIVTELMTLGSLYKVLHGSTKVHRYDDENNDYASGSSSSQSRNLPLSWRQRVFMCIDAARGLNYLHQHHPPIVHRDLKSLNLLVSENLTVKVSDFGLSRVRNRTFLTSRHCGGTPEWTAPEVLRSEQHNEKADVYSFGVIMWEMITRKVPFEGMTSMQIIAAVGFRKQKLPPPVIPNPLPPSLSGMDNYVEVMESCFSEPDKRPSMSHILSELCKIVQSGNEYSTNQPPLRKNFSSSLAEVAKTSSPSLRRILTDNSYDDMKQPTQASTTASVQRPIQKGPKDWIQLAPLDFSELEF</sequence>
<dbReference type="Gene3D" id="1.10.510.10">
    <property type="entry name" value="Transferase(Phosphotransferase) domain 1"/>
    <property type="match status" value="1"/>
</dbReference>
<evidence type="ECO:0000256" key="7">
    <source>
        <dbReference type="ARBA" id="ARBA00047899"/>
    </source>
</evidence>
<evidence type="ECO:0000259" key="13">
    <source>
        <dbReference type="PROSITE" id="PS50011"/>
    </source>
</evidence>
<evidence type="ECO:0000256" key="6">
    <source>
        <dbReference type="ARBA" id="ARBA00022840"/>
    </source>
</evidence>
<protein>
    <recommendedName>
        <fullName evidence="1">non-specific serine/threonine protein kinase</fullName>
        <ecNumber evidence="1">2.7.11.1</ecNumber>
    </recommendedName>
</protein>
<gene>
    <name evidence="14" type="ORF">GpartN1_g3067.t1</name>
</gene>
<dbReference type="PANTHER" id="PTHR44329">
    <property type="entry name" value="SERINE/THREONINE-PROTEIN KINASE TNNI3K-RELATED"/>
    <property type="match status" value="1"/>
</dbReference>
<feature type="transmembrane region" description="Helical" evidence="11">
    <location>
        <begin position="376"/>
        <end position="401"/>
    </location>
</feature>
<evidence type="ECO:0000256" key="12">
    <source>
        <dbReference type="SAM" id="SignalP"/>
    </source>
</evidence>
<keyword evidence="15" id="KW-1185">Reference proteome</keyword>
<dbReference type="InterPro" id="IPR008271">
    <property type="entry name" value="Ser/Thr_kinase_AS"/>
</dbReference>
<comment type="caution">
    <text evidence="14">The sequence shown here is derived from an EMBL/GenBank/DDBJ whole genome shotgun (WGS) entry which is preliminary data.</text>
</comment>
<dbReference type="CDD" id="cd13999">
    <property type="entry name" value="STKc_MAP3K-like"/>
    <property type="match status" value="1"/>
</dbReference>
<feature type="region of interest" description="Disordered" evidence="10">
    <location>
        <begin position="101"/>
        <end position="134"/>
    </location>
</feature>
<dbReference type="Gene3D" id="3.30.200.20">
    <property type="entry name" value="Phosphorylase Kinase, domain 1"/>
    <property type="match status" value="1"/>
</dbReference>
<dbReference type="Pfam" id="PF07714">
    <property type="entry name" value="PK_Tyr_Ser-Thr"/>
    <property type="match status" value="1"/>
</dbReference>
<dbReference type="GO" id="GO:0004674">
    <property type="term" value="F:protein serine/threonine kinase activity"/>
    <property type="evidence" value="ECO:0007669"/>
    <property type="project" value="UniProtKB-KW"/>
</dbReference>
<evidence type="ECO:0000256" key="11">
    <source>
        <dbReference type="SAM" id="Phobius"/>
    </source>
</evidence>
<reference evidence="14" key="2">
    <citation type="submission" date="2022-01" db="EMBL/GenBank/DDBJ databases">
        <authorList>
            <person name="Hirooka S."/>
            <person name="Miyagishima S.Y."/>
        </authorList>
    </citation>
    <scope>NUCLEOTIDE SEQUENCE</scope>
    <source>
        <strain evidence="14">NBRC 102759</strain>
    </source>
</reference>
<dbReference type="OrthoDB" id="339325at2759"/>
<dbReference type="InterPro" id="IPR051681">
    <property type="entry name" value="Ser/Thr_Kinases-Pseudokinases"/>
</dbReference>
<evidence type="ECO:0000256" key="9">
    <source>
        <dbReference type="PROSITE-ProRule" id="PRU10141"/>
    </source>
</evidence>
<feature type="chain" id="PRO_5038875901" description="non-specific serine/threonine protein kinase" evidence="12">
    <location>
        <begin position="35"/>
        <end position="915"/>
    </location>
</feature>
<keyword evidence="2" id="KW-0723">Serine/threonine-protein kinase</keyword>
<dbReference type="AlphaFoldDB" id="A0A9C7UQ45"/>
<reference evidence="14" key="1">
    <citation type="journal article" date="2022" name="Proc. Natl. Acad. Sci. U.S.A.">
        <title>Life cycle and functional genomics of the unicellular red alga Galdieria for elucidating algal and plant evolution and industrial use.</title>
        <authorList>
            <person name="Hirooka S."/>
            <person name="Itabashi T."/>
            <person name="Ichinose T.M."/>
            <person name="Onuma R."/>
            <person name="Fujiwara T."/>
            <person name="Yamashita S."/>
            <person name="Jong L.W."/>
            <person name="Tomita R."/>
            <person name="Iwane A.H."/>
            <person name="Miyagishima S.Y."/>
        </authorList>
    </citation>
    <scope>NUCLEOTIDE SEQUENCE</scope>
    <source>
        <strain evidence="14">NBRC 102759</strain>
    </source>
</reference>
<comment type="catalytic activity">
    <reaction evidence="8">
        <text>L-seryl-[protein] + ATP = O-phospho-L-seryl-[protein] + ADP + H(+)</text>
        <dbReference type="Rhea" id="RHEA:17989"/>
        <dbReference type="Rhea" id="RHEA-COMP:9863"/>
        <dbReference type="Rhea" id="RHEA-COMP:11604"/>
        <dbReference type="ChEBI" id="CHEBI:15378"/>
        <dbReference type="ChEBI" id="CHEBI:29999"/>
        <dbReference type="ChEBI" id="CHEBI:30616"/>
        <dbReference type="ChEBI" id="CHEBI:83421"/>
        <dbReference type="ChEBI" id="CHEBI:456216"/>
        <dbReference type="EC" id="2.7.11.1"/>
    </reaction>
</comment>
<keyword evidence="4 9" id="KW-0547">Nucleotide-binding</keyword>
<evidence type="ECO:0000256" key="2">
    <source>
        <dbReference type="ARBA" id="ARBA00022527"/>
    </source>
</evidence>
<keyword evidence="6 9" id="KW-0067">ATP-binding</keyword>
<evidence type="ECO:0000313" key="15">
    <source>
        <dbReference type="Proteomes" id="UP001061958"/>
    </source>
</evidence>
<dbReference type="PROSITE" id="PS50011">
    <property type="entry name" value="PROTEIN_KINASE_DOM"/>
    <property type="match status" value="1"/>
</dbReference>
<dbReference type="EC" id="2.7.11.1" evidence="1"/>
<dbReference type="GO" id="GO:0005524">
    <property type="term" value="F:ATP binding"/>
    <property type="evidence" value="ECO:0007669"/>
    <property type="project" value="UniProtKB-UniRule"/>
</dbReference>
<proteinExistence type="predicted"/>
<name>A0A9C7UQ45_9RHOD</name>
<dbReference type="Proteomes" id="UP001061958">
    <property type="component" value="Unassembled WGS sequence"/>
</dbReference>
<feature type="binding site" evidence="9">
    <location>
        <position position="576"/>
    </location>
    <ligand>
        <name>ATP</name>
        <dbReference type="ChEBI" id="CHEBI:30616"/>
    </ligand>
</feature>
<evidence type="ECO:0000256" key="10">
    <source>
        <dbReference type="SAM" id="MobiDB-lite"/>
    </source>
</evidence>
<feature type="signal peptide" evidence="12">
    <location>
        <begin position="1"/>
        <end position="34"/>
    </location>
</feature>
<dbReference type="FunFam" id="3.30.200.20:FF:000060">
    <property type="entry name" value="Serine/threonine-protein kinase isoform 1"/>
    <property type="match status" value="1"/>
</dbReference>
<dbReference type="EMBL" id="BQMJ01000022">
    <property type="protein sequence ID" value="GJQ11276.1"/>
    <property type="molecule type" value="Genomic_DNA"/>
</dbReference>
<comment type="catalytic activity">
    <reaction evidence="7">
        <text>L-threonyl-[protein] + ATP = O-phospho-L-threonyl-[protein] + ADP + H(+)</text>
        <dbReference type="Rhea" id="RHEA:46608"/>
        <dbReference type="Rhea" id="RHEA-COMP:11060"/>
        <dbReference type="Rhea" id="RHEA-COMP:11605"/>
        <dbReference type="ChEBI" id="CHEBI:15378"/>
        <dbReference type="ChEBI" id="CHEBI:30013"/>
        <dbReference type="ChEBI" id="CHEBI:30616"/>
        <dbReference type="ChEBI" id="CHEBI:61977"/>
        <dbReference type="ChEBI" id="CHEBI:456216"/>
        <dbReference type="EC" id="2.7.11.1"/>
    </reaction>
</comment>
<evidence type="ECO:0000256" key="8">
    <source>
        <dbReference type="ARBA" id="ARBA00048679"/>
    </source>
</evidence>
<keyword evidence="11" id="KW-1133">Transmembrane helix</keyword>
<evidence type="ECO:0000256" key="1">
    <source>
        <dbReference type="ARBA" id="ARBA00012513"/>
    </source>
</evidence>